<dbReference type="InterPro" id="IPR006442">
    <property type="entry name" value="Antitoxin_Phd/YefM"/>
</dbReference>
<accession>W4L2S3</accession>
<comment type="similarity">
    <text evidence="1 2">Belongs to the phD/YefM antitoxin family.</text>
</comment>
<keyword evidence="4" id="KW-1185">Reference proteome</keyword>
<dbReference type="Gene3D" id="3.40.1620.10">
    <property type="entry name" value="YefM-like domain"/>
    <property type="match status" value="1"/>
</dbReference>
<sequence>MSKIVTATELQENARDVIDWTRTHGEPVIVETSGEPLAAILAYDEYQAYLKYKQARTARFARLREAVDRNAATNELTEAEAIALVETARQER</sequence>
<evidence type="ECO:0000313" key="4">
    <source>
        <dbReference type="Proteomes" id="UP000019141"/>
    </source>
</evidence>
<proteinExistence type="inferred from homology"/>
<dbReference type="Proteomes" id="UP000019141">
    <property type="component" value="Unassembled WGS sequence"/>
</dbReference>
<evidence type="ECO:0000256" key="1">
    <source>
        <dbReference type="ARBA" id="ARBA00009981"/>
    </source>
</evidence>
<name>W4L2S3_ENTF1</name>
<dbReference type="InterPro" id="IPR036165">
    <property type="entry name" value="YefM-like_sf"/>
</dbReference>
<protein>
    <recommendedName>
        <fullName evidence="2">Antitoxin</fullName>
    </recommendedName>
</protein>
<gene>
    <name evidence="3" type="ORF">ETSY1_43890</name>
</gene>
<comment type="function">
    <text evidence="2">Antitoxin component of a type II toxin-antitoxin (TA) system.</text>
</comment>
<evidence type="ECO:0000256" key="2">
    <source>
        <dbReference type="RuleBase" id="RU362080"/>
    </source>
</evidence>
<evidence type="ECO:0000313" key="3">
    <source>
        <dbReference type="EMBL" id="ETW92383.1"/>
    </source>
</evidence>
<dbReference type="EMBL" id="AZHW01001507">
    <property type="protein sequence ID" value="ETW92383.1"/>
    <property type="molecule type" value="Genomic_DNA"/>
</dbReference>
<reference evidence="3 4" key="1">
    <citation type="journal article" date="2014" name="Nature">
        <title>An environmental bacterial taxon with a large and distinct metabolic repertoire.</title>
        <authorList>
            <person name="Wilson M.C."/>
            <person name="Mori T."/>
            <person name="Ruckert C."/>
            <person name="Uria A.R."/>
            <person name="Helf M.J."/>
            <person name="Takada K."/>
            <person name="Gernert C."/>
            <person name="Steffens U.A."/>
            <person name="Heycke N."/>
            <person name="Schmitt S."/>
            <person name="Rinke C."/>
            <person name="Helfrich E.J."/>
            <person name="Brachmann A.O."/>
            <person name="Gurgui C."/>
            <person name="Wakimoto T."/>
            <person name="Kracht M."/>
            <person name="Crusemann M."/>
            <person name="Hentschel U."/>
            <person name="Abe I."/>
            <person name="Matsunaga S."/>
            <person name="Kalinowski J."/>
            <person name="Takeyama H."/>
            <person name="Piel J."/>
        </authorList>
    </citation>
    <scope>NUCLEOTIDE SEQUENCE [LARGE SCALE GENOMIC DNA]</scope>
    <source>
        <strain evidence="4">TSY1</strain>
    </source>
</reference>
<dbReference type="HOGENOM" id="CLU_2407783_0_0_7"/>
<comment type="caution">
    <text evidence="3">The sequence shown here is derived from an EMBL/GenBank/DDBJ whole genome shotgun (WGS) entry which is preliminary data.</text>
</comment>
<organism evidence="3 4">
    <name type="scientific">Entotheonella factor</name>
    <dbReference type="NCBI Taxonomy" id="1429438"/>
    <lineage>
        <taxon>Bacteria</taxon>
        <taxon>Pseudomonadati</taxon>
        <taxon>Nitrospinota/Tectimicrobiota group</taxon>
        <taxon>Candidatus Tectimicrobiota</taxon>
        <taxon>Candidatus Entotheonellia</taxon>
        <taxon>Candidatus Entotheonellales</taxon>
        <taxon>Candidatus Entotheonellaceae</taxon>
        <taxon>Candidatus Entotheonella</taxon>
    </lineage>
</organism>
<dbReference type="AlphaFoldDB" id="W4L2S3"/>
<dbReference type="SUPFAM" id="SSF143120">
    <property type="entry name" value="YefM-like"/>
    <property type="match status" value="1"/>
</dbReference>
<dbReference type="NCBIfam" id="TIGR01552">
    <property type="entry name" value="phd_fam"/>
    <property type="match status" value="1"/>
</dbReference>
<dbReference type="Pfam" id="PF02604">
    <property type="entry name" value="PhdYeFM_antitox"/>
    <property type="match status" value="1"/>
</dbReference>